<keyword evidence="3" id="KW-1185">Reference proteome</keyword>
<name>A0AA38ILG7_9CUCU</name>
<reference evidence="2" key="1">
    <citation type="journal article" date="2023" name="G3 (Bethesda)">
        <title>Whole genome assemblies of Zophobas morio and Tenebrio molitor.</title>
        <authorList>
            <person name="Kaur S."/>
            <person name="Stinson S.A."/>
            <person name="diCenzo G.C."/>
        </authorList>
    </citation>
    <scope>NUCLEOTIDE SEQUENCE</scope>
    <source>
        <strain evidence="2">QUZm001</strain>
    </source>
</reference>
<protein>
    <recommendedName>
        <fullName evidence="1">F-box domain-containing protein</fullName>
    </recommendedName>
</protein>
<dbReference type="GO" id="GO:0019005">
    <property type="term" value="C:SCF ubiquitin ligase complex"/>
    <property type="evidence" value="ECO:0007669"/>
    <property type="project" value="TreeGrafter"/>
</dbReference>
<dbReference type="Proteomes" id="UP001168821">
    <property type="component" value="Unassembled WGS sequence"/>
</dbReference>
<dbReference type="SUPFAM" id="SSF117281">
    <property type="entry name" value="Kelch motif"/>
    <property type="match status" value="1"/>
</dbReference>
<dbReference type="AlphaFoldDB" id="A0AA38ILG7"/>
<dbReference type="EMBL" id="JALNTZ010000004">
    <property type="protein sequence ID" value="KAJ3656336.1"/>
    <property type="molecule type" value="Genomic_DNA"/>
</dbReference>
<dbReference type="PANTHER" id="PTHR46432:SF1">
    <property type="entry name" value="F-BOX ONLY PROTEIN 42"/>
    <property type="match status" value="1"/>
</dbReference>
<dbReference type="PROSITE" id="PS50181">
    <property type="entry name" value="FBOX"/>
    <property type="match status" value="1"/>
</dbReference>
<evidence type="ECO:0000313" key="3">
    <source>
        <dbReference type="Proteomes" id="UP001168821"/>
    </source>
</evidence>
<organism evidence="2 3">
    <name type="scientific">Zophobas morio</name>
    <dbReference type="NCBI Taxonomy" id="2755281"/>
    <lineage>
        <taxon>Eukaryota</taxon>
        <taxon>Metazoa</taxon>
        <taxon>Ecdysozoa</taxon>
        <taxon>Arthropoda</taxon>
        <taxon>Hexapoda</taxon>
        <taxon>Insecta</taxon>
        <taxon>Pterygota</taxon>
        <taxon>Neoptera</taxon>
        <taxon>Endopterygota</taxon>
        <taxon>Coleoptera</taxon>
        <taxon>Polyphaga</taxon>
        <taxon>Cucujiformia</taxon>
        <taxon>Tenebrionidae</taxon>
        <taxon>Zophobas</taxon>
    </lineage>
</organism>
<dbReference type="InterPro" id="IPR001810">
    <property type="entry name" value="F-box_dom"/>
</dbReference>
<dbReference type="GO" id="GO:1990756">
    <property type="term" value="F:ubiquitin-like ligase-substrate adaptor activity"/>
    <property type="evidence" value="ECO:0007669"/>
    <property type="project" value="TreeGrafter"/>
</dbReference>
<dbReference type="CDD" id="cd22110">
    <property type="entry name" value="F-box_FBXO42"/>
    <property type="match status" value="1"/>
</dbReference>
<dbReference type="InterPro" id="IPR015915">
    <property type="entry name" value="Kelch-typ_b-propeller"/>
</dbReference>
<proteinExistence type="predicted"/>
<dbReference type="Gene3D" id="1.20.1280.50">
    <property type="match status" value="1"/>
</dbReference>
<dbReference type="PANTHER" id="PTHR46432">
    <property type="entry name" value="F-BOX ONLY PROTEIN 42"/>
    <property type="match status" value="1"/>
</dbReference>
<evidence type="ECO:0000313" key="2">
    <source>
        <dbReference type="EMBL" id="KAJ3656336.1"/>
    </source>
</evidence>
<dbReference type="SUPFAM" id="SSF81383">
    <property type="entry name" value="F-box domain"/>
    <property type="match status" value="1"/>
</dbReference>
<feature type="domain" description="F-box" evidence="1">
    <location>
        <begin position="7"/>
        <end position="56"/>
    </location>
</feature>
<accession>A0AA38ILG7</accession>
<dbReference type="Pfam" id="PF13415">
    <property type="entry name" value="Beta-prop_FBX42"/>
    <property type="match status" value="1"/>
</dbReference>
<dbReference type="Gene3D" id="2.120.10.80">
    <property type="entry name" value="Kelch-type beta propeller"/>
    <property type="match status" value="1"/>
</dbReference>
<sequence length="536" mass="61155">MSSAKSPVEIEDLPDEVLEFILSLIPPYKDLHDCMQVSKRWRRCVLNVAKTKLRNLHKAIAEFDIRWETLTPMDMAPTISKRYSHTAAIHENSMYVFGGCTCSMTTFNDLWRLDLSKRQWVRPLATGTYPSPKACSSLVCYKDLLVLFGGWAYPPSYPLYQSWHLFNELHVYDITANRWTCINTTNAPPPTAGHSVSVVGKWMILFGGIHKPSTAVHCEKSNDIWKLNLETWTWYTQEVENEPKPNGRLGQTQVVLDDKNLLIIGGSGGPTLNYCDAWILNMEGDVWKWKQVDMEGKVNKPNNIWTNPGCKIGDKIVVLNRIREDQTCPIVYYPKNSWVNRRNPQEDSKLARIDLASREPDRDENVNGRRGVLRNHKREAEDDDMYQPGSSNHQRGDILIRHCSAPVNSLAAFSVSNNKTSKSDRIREQRLARLAEIKENMKKHKKEEKNRNHYLGIYVLDLSKALSTKPYLTWLPPKNLGNGPEETILYTLLAGKSELVMFGGIRKDPTSLGFAVNINSQISNSLHFITAPNYVI</sequence>
<gene>
    <name evidence="2" type="ORF">Zmor_015420</name>
</gene>
<comment type="caution">
    <text evidence="2">The sequence shown here is derived from an EMBL/GenBank/DDBJ whole genome shotgun (WGS) entry which is preliminary data.</text>
</comment>
<dbReference type="InterPro" id="IPR052821">
    <property type="entry name" value="F-box_only_SRC"/>
</dbReference>
<dbReference type="Pfam" id="PF12937">
    <property type="entry name" value="F-box-like"/>
    <property type="match status" value="1"/>
</dbReference>
<dbReference type="InterPro" id="IPR036047">
    <property type="entry name" value="F-box-like_dom_sf"/>
</dbReference>
<dbReference type="SMART" id="SM00256">
    <property type="entry name" value="FBOX"/>
    <property type="match status" value="1"/>
</dbReference>
<evidence type="ECO:0000259" key="1">
    <source>
        <dbReference type="PROSITE" id="PS50181"/>
    </source>
</evidence>